<keyword evidence="2" id="KW-0472">Membrane</keyword>
<dbReference type="EMBL" id="NAPY01000004">
    <property type="protein sequence ID" value="MUL35546.1"/>
    <property type="molecule type" value="Genomic_DNA"/>
</dbReference>
<gene>
    <name evidence="3" type="ORF">BWI75_04040</name>
</gene>
<evidence type="ECO:0000256" key="1">
    <source>
        <dbReference type="SAM" id="Coils"/>
    </source>
</evidence>
<name>A0A6N8FUC8_9CHRO</name>
<dbReference type="Proteomes" id="UP000441797">
    <property type="component" value="Unassembled WGS sequence"/>
</dbReference>
<keyword evidence="2" id="KW-0812">Transmembrane</keyword>
<reference evidence="3 4" key="1">
    <citation type="journal article" date="2019" name="Front. Microbiol.">
        <title>Genomic Features for Desiccation Tolerance and Sugar Biosynthesis in the Extremophile Gloeocapsopsis sp. UTEX B3054.</title>
        <authorList>
            <person name="Urrejola C."/>
            <person name="Alcorta J."/>
            <person name="Salas L."/>
            <person name="Vasquez M."/>
            <person name="Polz M.F."/>
            <person name="Vicuna R."/>
            <person name="Diez B."/>
        </authorList>
    </citation>
    <scope>NUCLEOTIDE SEQUENCE [LARGE SCALE GENOMIC DNA]</scope>
    <source>
        <strain evidence="3 4">1H9</strain>
    </source>
</reference>
<dbReference type="AlphaFoldDB" id="A0A6N8FUC8"/>
<keyword evidence="1" id="KW-0175">Coiled coil</keyword>
<evidence type="ECO:0000313" key="3">
    <source>
        <dbReference type="EMBL" id="MUL35546.1"/>
    </source>
</evidence>
<dbReference type="OrthoDB" id="424290at2"/>
<comment type="caution">
    <text evidence="3">The sequence shown here is derived from an EMBL/GenBank/DDBJ whole genome shotgun (WGS) entry which is preliminary data.</text>
</comment>
<proteinExistence type="predicted"/>
<evidence type="ECO:0000313" key="4">
    <source>
        <dbReference type="Proteomes" id="UP000441797"/>
    </source>
</evidence>
<sequence length="213" mass="23687">MTTQVDKELQQKVDHSIDQAKEILFKTTERLQTTTQQAKDTLTETSGKAVKAVDIQSAIATSTSNWLQDHPAILRLVQILIWATEHPIISLIVLLFVIAIAWSLIKSIGRLIDKIASSLLQAPLKLLQTLLIFIISTLGNLGISLNKPAEQLALQQGSTIVIKDKSQQIAEISTRLEALQQEQNELLKALMEILASDETQENIYEQHPSSFTN</sequence>
<feature type="coiled-coil region" evidence="1">
    <location>
        <begin position="162"/>
        <end position="196"/>
    </location>
</feature>
<dbReference type="RefSeq" id="WP_105221069.1">
    <property type="nucleotide sequence ID" value="NZ_CAWNSU010000082.1"/>
</dbReference>
<accession>A0A6N8FUC8</accession>
<keyword evidence="2" id="KW-1133">Transmembrane helix</keyword>
<evidence type="ECO:0000256" key="2">
    <source>
        <dbReference type="SAM" id="Phobius"/>
    </source>
</evidence>
<feature type="transmembrane region" description="Helical" evidence="2">
    <location>
        <begin position="126"/>
        <end position="145"/>
    </location>
</feature>
<organism evidence="3 4">
    <name type="scientific">Gloeocapsopsis dulcis AAB1 = 1H9</name>
    <dbReference type="NCBI Taxonomy" id="1433147"/>
    <lineage>
        <taxon>Bacteria</taxon>
        <taxon>Bacillati</taxon>
        <taxon>Cyanobacteriota</taxon>
        <taxon>Cyanophyceae</taxon>
        <taxon>Oscillatoriophycideae</taxon>
        <taxon>Chroococcales</taxon>
        <taxon>Chroococcaceae</taxon>
        <taxon>Gloeocapsopsis</taxon>
        <taxon>Gloeocapsopsis dulcis</taxon>
    </lineage>
</organism>
<protein>
    <submittedName>
        <fullName evidence="3">Uncharacterized protein</fullName>
    </submittedName>
</protein>
<keyword evidence="4" id="KW-1185">Reference proteome</keyword>
<feature type="transmembrane region" description="Helical" evidence="2">
    <location>
        <begin position="88"/>
        <end position="105"/>
    </location>
</feature>